<evidence type="ECO:0000313" key="6">
    <source>
        <dbReference type="EMBL" id="GGG59872.1"/>
    </source>
</evidence>
<dbReference type="InterPro" id="IPR010982">
    <property type="entry name" value="Lambda_DNA-bd_dom_sf"/>
</dbReference>
<keyword evidence="7" id="KW-1185">Reference proteome</keyword>
<proteinExistence type="predicted"/>
<dbReference type="CDD" id="cd00093">
    <property type="entry name" value="HTH_XRE"/>
    <property type="match status" value="1"/>
</dbReference>
<dbReference type="InterPro" id="IPR001387">
    <property type="entry name" value="Cro/C1-type_HTH"/>
</dbReference>
<comment type="caution">
    <text evidence="6">The sequence shown here is derived from an EMBL/GenBank/DDBJ whole genome shotgun (WGS) entry which is preliminary data.</text>
</comment>
<keyword evidence="4" id="KW-0472">Membrane</keyword>
<accession>A0A917GXD0</accession>
<dbReference type="Pfam" id="PF06803">
    <property type="entry name" value="DUF1232"/>
    <property type="match status" value="1"/>
</dbReference>
<dbReference type="GO" id="GO:0003677">
    <property type="term" value="F:DNA binding"/>
    <property type="evidence" value="ECO:0007669"/>
    <property type="project" value="InterPro"/>
</dbReference>
<keyword evidence="2" id="KW-0812">Transmembrane</keyword>
<evidence type="ECO:0000256" key="3">
    <source>
        <dbReference type="ARBA" id="ARBA00022989"/>
    </source>
</evidence>
<protein>
    <submittedName>
        <fullName evidence="6">Transcriptional regulator</fullName>
    </submittedName>
</protein>
<organism evidence="6 7">
    <name type="scientific">Paenibacillus radicis</name>
    <name type="common">ex Gao et al. 2016</name>
    <dbReference type="NCBI Taxonomy" id="1737354"/>
    <lineage>
        <taxon>Bacteria</taxon>
        <taxon>Bacillati</taxon>
        <taxon>Bacillota</taxon>
        <taxon>Bacilli</taxon>
        <taxon>Bacillales</taxon>
        <taxon>Paenibacillaceae</taxon>
        <taxon>Paenibacillus</taxon>
    </lineage>
</organism>
<keyword evidence="3" id="KW-1133">Transmembrane helix</keyword>
<evidence type="ECO:0000313" key="7">
    <source>
        <dbReference type="Proteomes" id="UP000600247"/>
    </source>
</evidence>
<dbReference type="PROSITE" id="PS50943">
    <property type="entry name" value="HTH_CROC1"/>
    <property type="match status" value="1"/>
</dbReference>
<feature type="domain" description="HTH cro/C1-type" evidence="5">
    <location>
        <begin position="16"/>
        <end position="70"/>
    </location>
</feature>
<dbReference type="Pfam" id="PF01381">
    <property type="entry name" value="HTH_3"/>
    <property type="match status" value="1"/>
</dbReference>
<name>A0A917GXD0_9BACL</name>
<evidence type="ECO:0000256" key="4">
    <source>
        <dbReference type="ARBA" id="ARBA00023136"/>
    </source>
</evidence>
<comment type="subcellular location">
    <subcellularLocation>
        <location evidence="1">Endomembrane system</location>
        <topology evidence="1">Multi-pass membrane protein</topology>
    </subcellularLocation>
</comment>
<reference evidence="6 7" key="1">
    <citation type="journal article" date="2014" name="Int. J. Syst. Evol. Microbiol.">
        <title>Complete genome sequence of Corynebacterium casei LMG S-19264T (=DSM 44701T), isolated from a smear-ripened cheese.</title>
        <authorList>
            <consortium name="US DOE Joint Genome Institute (JGI-PGF)"/>
            <person name="Walter F."/>
            <person name="Albersmeier A."/>
            <person name="Kalinowski J."/>
            <person name="Ruckert C."/>
        </authorList>
    </citation>
    <scope>NUCLEOTIDE SEQUENCE [LARGE SCALE GENOMIC DNA]</scope>
    <source>
        <strain evidence="6 7">CGMCC 1.15286</strain>
    </source>
</reference>
<evidence type="ECO:0000256" key="2">
    <source>
        <dbReference type="ARBA" id="ARBA00022692"/>
    </source>
</evidence>
<dbReference type="Gene3D" id="1.10.260.40">
    <property type="entry name" value="lambda repressor-like DNA-binding domains"/>
    <property type="match status" value="1"/>
</dbReference>
<gene>
    <name evidence="6" type="ORF">GCM10010918_11330</name>
</gene>
<evidence type="ECO:0000256" key="1">
    <source>
        <dbReference type="ARBA" id="ARBA00004127"/>
    </source>
</evidence>
<dbReference type="GO" id="GO:0012505">
    <property type="term" value="C:endomembrane system"/>
    <property type="evidence" value="ECO:0007669"/>
    <property type="project" value="UniProtKB-SubCell"/>
</dbReference>
<dbReference type="InterPro" id="IPR010652">
    <property type="entry name" value="DUF1232"/>
</dbReference>
<dbReference type="AlphaFoldDB" id="A0A917GXD0"/>
<evidence type="ECO:0000259" key="5">
    <source>
        <dbReference type="PROSITE" id="PS50943"/>
    </source>
</evidence>
<dbReference type="SUPFAM" id="SSF47413">
    <property type="entry name" value="lambda repressor-like DNA-binding domains"/>
    <property type="match status" value="1"/>
</dbReference>
<dbReference type="EMBL" id="BMHY01000002">
    <property type="protein sequence ID" value="GGG59872.1"/>
    <property type="molecule type" value="Genomic_DNA"/>
</dbReference>
<dbReference type="Proteomes" id="UP000600247">
    <property type="component" value="Unassembled WGS sequence"/>
</dbReference>
<sequence length="220" mass="24782">MDGFDQSKEHALGDLLKYLIKKHSLSMRKLGSLCGIDTATISRIVNGKQQPKLIHLKAFSEHLQISLEKLLEASGYEMTGDKNESDTGIFDSLHAIKDMLGNSNLYDPDVTTARIAQELDKYEQYARTEEGHRMICDEFHAKVKQVNGAGPFIEHLKKMYMQYCNEDTLGHDRSVLGSALLYFILSADIIPDYIFPIGYLDDAIAVHLVLDRLNQQGFTA</sequence>
<dbReference type="SMART" id="SM00530">
    <property type="entry name" value="HTH_XRE"/>
    <property type="match status" value="1"/>
</dbReference>
<dbReference type="RefSeq" id="WP_188887987.1">
    <property type="nucleotide sequence ID" value="NZ_BMHY01000002.1"/>
</dbReference>